<protein>
    <submittedName>
        <fullName evidence="2">Phage virion morphogenesis protein</fullName>
    </submittedName>
</protein>
<sequence>MARPPAGRKLIVADALNRLANWAAPLMSGLSPERRRAAMVQISTYLRRSQAERIGAQLNADGTPYEPRKPRKQLRNKKGEIRRKMFERLRTAQYLRKAATAESATVVIGGKSARIARVHQRGLRDKVDWRKPNSPTVQYAKRELLGFTPADEDAVTDILLHHVTANG</sequence>
<gene>
    <name evidence="2" type="ORF">GGD71_002993</name>
</gene>
<dbReference type="RefSeq" id="WP_221297488.1">
    <property type="nucleotide sequence ID" value="NZ_JACIFZ010000002.1"/>
</dbReference>
<dbReference type="InterPro" id="IPR006522">
    <property type="entry name" value="Phage_virion_morphogenesis"/>
</dbReference>
<comment type="caution">
    <text evidence="2">The sequence shown here is derived from an EMBL/GenBank/DDBJ whole genome shotgun (WGS) entry which is preliminary data.</text>
</comment>
<evidence type="ECO:0000256" key="1">
    <source>
        <dbReference type="SAM" id="MobiDB-lite"/>
    </source>
</evidence>
<dbReference type="NCBIfam" id="TIGR01635">
    <property type="entry name" value="tail_comp_S"/>
    <property type="match status" value="1"/>
</dbReference>
<proteinExistence type="predicted"/>
<dbReference type="AlphaFoldDB" id="A0A840FKN2"/>
<feature type="region of interest" description="Disordered" evidence="1">
    <location>
        <begin position="58"/>
        <end position="78"/>
    </location>
</feature>
<evidence type="ECO:0000313" key="3">
    <source>
        <dbReference type="Proteomes" id="UP000524450"/>
    </source>
</evidence>
<dbReference type="EMBL" id="JACIFZ010000002">
    <property type="protein sequence ID" value="MBB4222233.1"/>
    <property type="molecule type" value="Genomic_DNA"/>
</dbReference>
<dbReference type="Pfam" id="PF05069">
    <property type="entry name" value="Phage_tail_S"/>
    <property type="match status" value="1"/>
</dbReference>
<organism evidence="2 3">
    <name type="scientific">Variovorax guangxiensis</name>
    <dbReference type="NCBI Taxonomy" id="1775474"/>
    <lineage>
        <taxon>Bacteria</taxon>
        <taxon>Pseudomonadati</taxon>
        <taxon>Pseudomonadota</taxon>
        <taxon>Betaproteobacteria</taxon>
        <taxon>Burkholderiales</taxon>
        <taxon>Comamonadaceae</taxon>
        <taxon>Variovorax</taxon>
    </lineage>
</organism>
<name>A0A840FKN2_9BURK</name>
<reference evidence="2 3" key="1">
    <citation type="submission" date="2020-08" db="EMBL/GenBank/DDBJ databases">
        <title>Genomic Encyclopedia of Type Strains, Phase IV (KMG-V): Genome sequencing to study the core and pangenomes of soil and plant-associated prokaryotes.</title>
        <authorList>
            <person name="Whitman W."/>
        </authorList>
    </citation>
    <scope>NUCLEOTIDE SEQUENCE [LARGE SCALE GENOMIC DNA]</scope>
    <source>
        <strain evidence="2 3">34/80</strain>
    </source>
</reference>
<evidence type="ECO:0000313" key="2">
    <source>
        <dbReference type="EMBL" id="MBB4222233.1"/>
    </source>
</evidence>
<dbReference type="Proteomes" id="UP000524450">
    <property type="component" value="Unassembled WGS sequence"/>
</dbReference>
<accession>A0A840FKN2</accession>